<protein>
    <recommendedName>
        <fullName evidence="5">Keratin</fullName>
    </recommendedName>
</protein>
<reference evidence="6 7" key="1">
    <citation type="submission" date="2017-05" db="EMBL/GenBank/DDBJ databases">
        <title>Genome of assembly of the Bengalese finch, Lonchura striata domestica.</title>
        <authorList>
            <person name="Colquitt B.M."/>
            <person name="Brainard M.S."/>
        </authorList>
    </citation>
    <scope>NUCLEOTIDE SEQUENCE [LARGE SCALE GENOMIC DNA]</scope>
    <source>
        <strain evidence="6">White83orange57</strain>
    </source>
</reference>
<accession>A0A218UAQ7</accession>
<evidence type="ECO:0000256" key="1">
    <source>
        <dbReference type="ARBA" id="ARBA00008702"/>
    </source>
</evidence>
<keyword evidence="7" id="KW-1185">Reference proteome</keyword>
<organism evidence="6 7">
    <name type="scientific">Lonchura striata</name>
    <name type="common">white-rumped munia</name>
    <dbReference type="NCBI Taxonomy" id="40157"/>
    <lineage>
        <taxon>Eukaryota</taxon>
        <taxon>Metazoa</taxon>
        <taxon>Chordata</taxon>
        <taxon>Craniata</taxon>
        <taxon>Vertebrata</taxon>
        <taxon>Euteleostomi</taxon>
        <taxon>Archelosauria</taxon>
        <taxon>Archosauria</taxon>
        <taxon>Dinosauria</taxon>
        <taxon>Saurischia</taxon>
        <taxon>Theropoda</taxon>
        <taxon>Coelurosauria</taxon>
        <taxon>Aves</taxon>
        <taxon>Neognathae</taxon>
        <taxon>Neoaves</taxon>
        <taxon>Telluraves</taxon>
        <taxon>Australaves</taxon>
        <taxon>Passeriformes</taxon>
        <taxon>Passeroidea</taxon>
        <taxon>Estrildidae</taxon>
        <taxon>Estrildinae</taxon>
        <taxon>Lonchura</taxon>
    </lineage>
</organism>
<evidence type="ECO:0000256" key="3">
    <source>
        <dbReference type="ARBA" id="ARBA00022744"/>
    </source>
</evidence>
<evidence type="ECO:0000313" key="6">
    <source>
        <dbReference type="EMBL" id="OWK50570.1"/>
    </source>
</evidence>
<evidence type="ECO:0000256" key="2">
    <source>
        <dbReference type="ARBA" id="ARBA00011806"/>
    </source>
</evidence>
<dbReference type="InterPro" id="IPR003461">
    <property type="entry name" value="Keratin"/>
</dbReference>
<dbReference type="GO" id="GO:0005200">
    <property type="term" value="F:structural constituent of cytoskeleton"/>
    <property type="evidence" value="ECO:0007669"/>
    <property type="project" value="InterPro"/>
</dbReference>
<evidence type="ECO:0000256" key="5">
    <source>
        <dbReference type="RuleBase" id="RU364002"/>
    </source>
</evidence>
<keyword evidence="3 5" id="KW-0416">Keratin</keyword>
<comment type="caution">
    <text evidence="6">The sequence shown here is derived from an EMBL/GenBank/DDBJ whole genome shotgun (WGS) entry which is preliminary data.</text>
</comment>
<dbReference type="AlphaFoldDB" id="A0A218UAQ7"/>
<dbReference type="Proteomes" id="UP000197619">
    <property type="component" value="Unassembled WGS sequence"/>
</dbReference>
<evidence type="ECO:0000313" key="7">
    <source>
        <dbReference type="Proteomes" id="UP000197619"/>
    </source>
</evidence>
<dbReference type="PANTHER" id="PTHR31203">
    <property type="entry name" value="BETA-KERATIN-RELATED PROTEIN-RELATED"/>
    <property type="match status" value="1"/>
</dbReference>
<keyword evidence="4" id="KW-0007">Acetylation</keyword>
<evidence type="ECO:0000256" key="4">
    <source>
        <dbReference type="ARBA" id="ARBA00022990"/>
    </source>
</evidence>
<dbReference type="EMBL" id="MUZQ01000526">
    <property type="protein sequence ID" value="OWK50570.1"/>
    <property type="molecule type" value="Genomic_DNA"/>
</dbReference>
<dbReference type="PANTHER" id="PTHR31203:SF1">
    <property type="entry name" value="BETA-KERATIN-RELATED PROTEIN-RELATED"/>
    <property type="match status" value="1"/>
</dbReference>
<comment type="similarity">
    <text evidence="1 5">Belongs to the avian keratin family.</text>
</comment>
<proteinExistence type="inferred from homology"/>
<comment type="subunit">
    <text evidence="2 5">The avian keratins (F-ker, S-ker, C-ker and B-ker) are a complex mixture of very similar polypeptides.</text>
</comment>
<dbReference type="STRING" id="299123.ENSLSDP00000013109"/>
<sequence>MTRLLGNSGSIPFHYREILCLLSHASQYGRYCVRAQQGQTGLCIAFTSQLWLSGAHPCRTMSCYDLCLPLSCGPRPLATSCNQRCFRRCEDSTAFIQPPTVVVTLPGPILSSFPQSTTVGSTASAAVGSYLRRCGVPVGSRGPGKAGLLCLGAGL</sequence>
<gene>
    <name evidence="6" type="primary">BKJ</name>
    <name evidence="6" type="ORF">RLOC_00003401</name>
</gene>
<dbReference type="GO" id="GO:0005882">
    <property type="term" value="C:intermediate filament"/>
    <property type="evidence" value="ECO:0007669"/>
    <property type="project" value="UniProtKB-KW"/>
</dbReference>
<name>A0A218UAQ7_9PASE</name>
<dbReference type="Pfam" id="PF02422">
    <property type="entry name" value="Keratin"/>
    <property type="match status" value="1"/>
</dbReference>